<keyword evidence="2 8" id="KW-0813">Transport</keyword>
<keyword evidence="7 8" id="KW-0998">Cell outer membrane</keyword>
<comment type="caution">
    <text evidence="11">The sequence shown here is derived from an EMBL/GenBank/DDBJ whole genome shotgun (WGS) entry which is preliminary data.</text>
</comment>
<comment type="similarity">
    <text evidence="8">Belongs to the TonB-dependent receptor family.</text>
</comment>
<dbReference type="EMBL" id="JBHUHR010000045">
    <property type="protein sequence ID" value="MFD2036839.1"/>
    <property type="molecule type" value="Genomic_DNA"/>
</dbReference>
<dbReference type="InterPro" id="IPR008969">
    <property type="entry name" value="CarboxyPept-like_regulatory"/>
</dbReference>
<organism evidence="11 12">
    <name type="scientific">Belliella marina</name>
    <dbReference type="NCBI Taxonomy" id="1644146"/>
    <lineage>
        <taxon>Bacteria</taxon>
        <taxon>Pseudomonadati</taxon>
        <taxon>Bacteroidota</taxon>
        <taxon>Cytophagia</taxon>
        <taxon>Cytophagales</taxon>
        <taxon>Cyclobacteriaceae</taxon>
        <taxon>Belliella</taxon>
    </lineage>
</organism>
<feature type="domain" description="TonB-dependent receptor plug" evidence="10">
    <location>
        <begin position="131"/>
        <end position="234"/>
    </location>
</feature>
<evidence type="ECO:0000256" key="9">
    <source>
        <dbReference type="SAM" id="SignalP"/>
    </source>
</evidence>
<gene>
    <name evidence="11" type="ORF">ACFSKL_18685</name>
</gene>
<evidence type="ECO:0000256" key="4">
    <source>
        <dbReference type="ARBA" id="ARBA00022692"/>
    </source>
</evidence>
<evidence type="ECO:0000256" key="2">
    <source>
        <dbReference type="ARBA" id="ARBA00022448"/>
    </source>
</evidence>
<dbReference type="Proteomes" id="UP001597361">
    <property type="component" value="Unassembled WGS sequence"/>
</dbReference>
<dbReference type="SUPFAM" id="SSF56935">
    <property type="entry name" value="Porins"/>
    <property type="match status" value="1"/>
</dbReference>
<dbReference type="InterPro" id="IPR036942">
    <property type="entry name" value="Beta-barrel_TonB_sf"/>
</dbReference>
<dbReference type="NCBIfam" id="TIGR04056">
    <property type="entry name" value="OMP_RagA_SusC"/>
    <property type="match status" value="1"/>
</dbReference>
<keyword evidence="12" id="KW-1185">Reference proteome</keyword>
<evidence type="ECO:0000256" key="5">
    <source>
        <dbReference type="ARBA" id="ARBA00022729"/>
    </source>
</evidence>
<dbReference type="Gene3D" id="2.40.170.20">
    <property type="entry name" value="TonB-dependent receptor, beta-barrel domain"/>
    <property type="match status" value="1"/>
</dbReference>
<evidence type="ECO:0000313" key="12">
    <source>
        <dbReference type="Proteomes" id="UP001597361"/>
    </source>
</evidence>
<dbReference type="Gene3D" id="2.170.130.10">
    <property type="entry name" value="TonB-dependent receptor, plug domain"/>
    <property type="match status" value="1"/>
</dbReference>
<evidence type="ECO:0000256" key="6">
    <source>
        <dbReference type="ARBA" id="ARBA00023136"/>
    </source>
</evidence>
<comment type="subcellular location">
    <subcellularLocation>
        <location evidence="1 8">Cell outer membrane</location>
        <topology evidence="1 8">Multi-pass membrane protein</topology>
    </subcellularLocation>
</comment>
<accession>A0ABW4VRI1</accession>
<proteinExistence type="inferred from homology"/>
<reference evidence="12" key="1">
    <citation type="journal article" date="2019" name="Int. J. Syst. Evol. Microbiol.">
        <title>The Global Catalogue of Microorganisms (GCM) 10K type strain sequencing project: providing services to taxonomists for standard genome sequencing and annotation.</title>
        <authorList>
            <consortium name="The Broad Institute Genomics Platform"/>
            <consortium name="The Broad Institute Genome Sequencing Center for Infectious Disease"/>
            <person name="Wu L."/>
            <person name="Ma J."/>
        </authorList>
    </citation>
    <scope>NUCLEOTIDE SEQUENCE [LARGE SCALE GENOMIC DNA]</scope>
    <source>
        <strain evidence="12">CGMCC 1.15180</strain>
    </source>
</reference>
<evidence type="ECO:0000259" key="10">
    <source>
        <dbReference type="Pfam" id="PF07715"/>
    </source>
</evidence>
<dbReference type="InterPro" id="IPR023996">
    <property type="entry name" value="TonB-dep_OMP_SusC/RagA"/>
</dbReference>
<evidence type="ECO:0000313" key="11">
    <source>
        <dbReference type="EMBL" id="MFD2036839.1"/>
    </source>
</evidence>
<evidence type="ECO:0000256" key="3">
    <source>
        <dbReference type="ARBA" id="ARBA00022452"/>
    </source>
</evidence>
<dbReference type="PROSITE" id="PS52016">
    <property type="entry name" value="TONB_DEPENDENT_REC_3"/>
    <property type="match status" value="1"/>
</dbReference>
<name>A0ABW4VRI1_9BACT</name>
<keyword evidence="4 8" id="KW-0812">Transmembrane</keyword>
<keyword evidence="3 8" id="KW-1134">Transmembrane beta strand</keyword>
<keyword evidence="5 9" id="KW-0732">Signal</keyword>
<protein>
    <submittedName>
        <fullName evidence="11">SusC/RagA family TonB-linked outer membrane protein</fullName>
    </submittedName>
</protein>
<dbReference type="Pfam" id="PF13620">
    <property type="entry name" value="CarboxypepD_reg"/>
    <property type="match status" value="1"/>
</dbReference>
<dbReference type="SUPFAM" id="SSF49464">
    <property type="entry name" value="Carboxypeptidase regulatory domain-like"/>
    <property type="match status" value="1"/>
</dbReference>
<keyword evidence="6 8" id="KW-0472">Membrane</keyword>
<evidence type="ECO:0000256" key="7">
    <source>
        <dbReference type="ARBA" id="ARBA00023237"/>
    </source>
</evidence>
<dbReference type="PANTHER" id="PTHR30069">
    <property type="entry name" value="TONB-DEPENDENT OUTER MEMBRANE RECEPTOR"/>
    <property type="match status" value="1"/>
</dbReference>
<dbReference type="InterPro" id="IPR037066">
    <property type="entry name" value="Plug_dom_sf"/>
</dbReference>
<dbReference type="RefSeq" id="WP_376888264.1">
    <property type="nucleotide sequence ID" value="NZ_JBHUHR010000045.1"/>
</dbReference>
<feature type="chain" id="PRO_5046519297" evidence="9">
    <location>
        <begin position="24"/>
        <end position="1032"/>
    </location>
</feature>
<evidence type="ECO:0000256" key="1">
    <source>
        <dbReference type="ARBA" id="ARBA00004571"/>
    </source>
</evidence>
<evidence type="ECO:0000256" key="8">
    <source>
        <dbReference type="PROSITE-ProRule" id="PRU01360"/>
    </source>
</evidence>
<dbReference type="Pfam" id="PF07715">
    <property type="entry name" value="Plug"/>
    <property type="match status" value="1"/>
</dbReference>
<dbReference type="InterPro" id="IPR039426">
    <property type="entry name" value="TonB-dep_rcpt-like"/>
</dbReference>
<feature type="signal peptide" evidence="9">
    <location>
        <begin position="1"/>
        <end position="23"/>
    </location>
</feature>
<dbReference type="Gene3D" id="2.60.40.1120">
    <property type="entry name" value="Carboxypeptidase-like, regulatory domain"/>
    <property type="match status" value="1"/>
</dbReference>
<sequence length="1032" mass="114658">MMRISKLLIVQLLVLGFYIESNAQQAHELSGKVVGTSKGNPVAGAVISVKNNDKTVQTDANGEFTIAVENLNGEIKVWAPGFFEREVPILGRDRLFIDLVPEDRLNHKDVQAMADPRFAQNQDVMVKGNFRQGALYVEDVIQGVFPGLNVINKSGMPGEGSVINLRGIRSMTGENSPLIVINGIPYLPDMNNSAVIGGYSRSVFNAINVNDVQNIRLLKGPETAMYGSLGSNGVLLIETSEATDLETKIEFSGQYGIATNPRNLPVLGVDGFKSYIGNVGLTRYADMGEMLELFPFLRDDPDYYYNFLYNNDTDWQSLLYSPSFVTDNTLRIKGGDAIAKYDLSVGVLNQGGTYQNSRMTRYSTRLNANVNLTKDLELFASMGLSYSNSSLHEQGMLQATNPLLAASGKAPILSPFRKDEFNNELPTYDVVRQFGVSNPLALLHTTNMISDAYDLFLNTGLHYQLNQNWKATGVFGYYAGYNRQSAFIPGRTSRSIVPLEDGVALNTARAGTGQVFNTYYNVNLQYNKDLGRDKLDAGIGYQGILNSQEFDAGIGRNTSSDFYRTLSYVDFAGRSFWGYIEKWNWMSIYGYANYDFNNQLVGSFYASADGASSTGAETSRYGFFPGAALTWRIKNTDWLKNVNQISSLNFRGGYSITGNSRFSSNLSRQYYTSQIYRQLAGIVRGNVANTSLQWEKNYTQELGVEAGILNNRLMVTVDAYNTLSKDVILPQPVSPVYGTDRIFVNSGQISNKGIELGIQATLIENRDYSLSIGGSINRNRNVVESLGGSGKIKAGFDDGAVLITKVGHAPYSFYGFQTNGVIASQEEAESLNLVDYKGDAFSAGDIRFVDLNQDGRIDENDRTVIGNALPDFFGGFYTHVRYKMLTLTAHFNYSIGNQAYNAVRRDLESMSGFQNQSTAVERRWQTDGQVTNMPQAMFGDPMQNSRFSDRWIEDASFLRMSNLTFNYQLQNSRFKMMEGANIYISGENLFTFSKYLGLDPVTAFSYDPMMLGFDYGNLALPRTFKVGFNVLF</sequence>
<dbReference type="InterPro" id="IPR012910">
    <property type="entry name" value="Plug_dom"/>
</dbReference>
<dbReference type="PANTHER" id="PTHR30069:SF29">
    <property type="entry name" value="HEMOGLOBIN AND HEMOGLOBIN-HAPTOGLOBIN-BINDING PROTEIN 1-RELATED"/>
    <property type="match status" value="1"/>
</dbReference>